<evidence type="ECO:0000256" key="1">
    <source>
        <dbReference type="ARBA" id="ARBA00012344"/>
    </source>
</evidence>
<protein>
    <recommendedName>
        <fullName evidence="1">glutathione-specific gamma-glutamylcyclotransferase</fullName>
        <ecNumber evidence="1">4.3.2.7</ecNumber>
    </recommendedName>
</protein>
<dbReference type="InterPro" id="IPR036568">
    <property type="entry name" value="GGCT-like_sf"/>
</dbReference>
<dbReference type="Pfam" id="PF04752">
    <property type="entry name" value="ChaC"/>
    <property type="match status" value="1"/>
</dbReference>
<dbReference type="EC" id="4.3.2.7" evidence="1"/>
<dbReference type="PANTHER" id="PTHR12192">
    <property type="entry name" value="CATION TRANSPORT PROTEIN CHAC-RELATED"/>
    <property type="match status" value="1"/>
</dbReference>
<dbReference type="GO" id="GO:0006751">
    <property type="term" value="P:glutathione catabolic process"/>
    <property type="evidence" value="ECO:0007669"/>
    <property type="project" value="InterPro"/>
</dbReference>
<dbReference type="GO" id="GO:0005737">
    <property type="term" value="C:cytoplasm"/>
    <property type="evidence" value="ECO:0007669"/>
    <property type="project" value="TreeGrafter"/>
</dbReference>
<dbReference type="SUPFAM" id="SSF110857">
    <property type="entry name" value="Gamma-glutamyl cyclotransferase-like"/>
    <property type="match status" value="1"/>
</dbReference>
<dbReference type="OrthoDB" id="9795692at2"/>
<dbReference type="PATRIC" id="fig|442562.3.peg.4378"/>
<dbReference type="AlphaFoldDB" id="A0A017HI07"/>
<dbReference type="PANTHER" id="PTHR12192:SF2">
    <property type="entry name" value="GLUTATHIONE-SPECIFIC GAMMA-GLUTAMYLCYCLOTRANSFERASE 2"/>
    <property type="match status" value="1"/>
</dbReference>
<dbReference type="InterPro" id="IPR006840">
    <property type="entry name" value="ChaC"/>
</dbReference>
<dbReference type="InterPro" id="IPR013024">
    <property type="entry name" value="GGCT-like"/>
</dbReference>
<dbReference type="EMBL" id="AOSK01000126">
    <property type="protein sequence ID" value="EYD73981.1"/>
    <property type="molecule type" value="Genomic_DNA"/>
</dbReference>
<evidence type="ECO:0000256" key="2">
    <source>
        <dbReference type="ARBA" id="ARBA00023239"/>
    </source>
</evidence>
<dbReference type="GO" id="GO:0061928">
    <property type="term" value="F:glutathione specific gamma-glutamylcyclotransferase activity"/>
    <property type="evidence" value="ECO:0007669"/>
    <property type="project" value="UniProtKB-EC"/>
</dbReference>
<keyword evidence="4" id="KW-1185">Reference proteome</keyword>
<organism evidence="3 4">
    <name type="scientific">Rubellimicrobium mesophilum DSM 19309</name>
    <dbReference type="NCBI Taxonomy" id="442562"/>
    <lineage>
        <taxon>Bacteria</taxon>
        <taxon>Pseudomonadati</taxon>
        <taxon>Pseudomonadota</taxon>
        <taxon>Alphaproteobacteria</taxon>
        <taxon>Rhodobacterales</taxon>
        <taxon>Roseobacteraceae</taxon>
        <taxon>Rubellimicrobium</taxon>
    </lineage>
</organism>
<dbReference type="CDD" id="cd06661">
    <property type="entry name" value="GGCT_like"/>
    <property type="match status" value="1"/>
</dbReference>
<dbReference type="STRING" id="442562.Rumeso_04450"/>
<dbReference type="Proteomes" id="UP000019666">
    <property type="component" value="Unassembled WGS sequence"/>
</dbReference>
<sequence>MTMMNKNRFTPRTLHLTPNHVARATRPVEDFAYPSAFTRATDEDYATLVEQLMAERPEGPLHIFAYGSLIWKPTFEPVTKRRAVARGWHRQFCMLIRGHRGTPEAPGLMMALMSGGRCVGLALEVAAGTERQVLEDLCRRELPFVETLADHRWLQLDTVEGPIRGLVFWAGPTGPNIRRSFPLPLAAAQMARACGPRGSTAEYLHNTVRSLEEHGIRDRNLWTLQRLVAEEINTMPLGQVQRVEPSAASQPPVMPVN</sequence>
<dbReference type="HOGENOM" id="CLU_070703_1_2_5"/>
<evidence type="ECO:0000313" key="4">
    <source>
        <dbReference type="Proteomes" id="UP000019666"/>
    </source>
</evidence>
<comment type="caution">
    <text evidence="3">The sequence shown here is derived from an EMBL/GenBank/DDBJ whole genome shotgun (WGS) entry which is preliminary data.</text>
</comment>
<reference evidence="3 4" key="1">
    <citation type="submission" date="2013-02" db="EMBL/GenBank/DDBJ databases">
        <authorList>
            <person name="Fiebig A."/>
            <person name="Goeker M."/>
            <person name="Klenk H.-P.P."/>
        </authorList>
    </citation>
    <scope>NUCLEOTIDE SEQUENCE [LARGE SCALE GENOMIC DNA]</scope>
    <source>
        <strain evidence="3 4">DSM 19309</strain>
    </source>
</reference>
<accession>A0A017HI07</accession>
<name>A0A017HI07_9RHOB</name>
<keyword evidence="2" id="KW-0456">Lyase</keyword>
<evidence type="ECO:0000313" key="3">
    <source>
        <dbReference type="EMBL" id="EYD73981.1"/>
    </source>
</evidence>
<gene>
    <name evidence="3" type="ORF">Rumeso_04450</name>
</gene>
<proteinExistence type="predicted"/>